<protein>
    <submittedName>
        <fullName evidence="3">NADPH2:quinone reductase</fullName>
        <ecNumber evidence="3">1.6.5.5</ecNumber>
    </submittedName>
</protein>
<dbReference type="PANTHER" id="PTHR44154:SF1">
    <property type="entry name" value="QUINONE OXIDOREDUCTASE"/>
    <property type="match status" value="1"/>
</dbReference>
<dbReference type="GO" id="GO:0003960">
    <property type="term" value="F:quinone reductase (NADPH) activity"/>
    <property type="evidence" value="ECO:0007669"/>
    <property type="project" value="UniProtKB-EC"/>
</dbReference>
<dbReference type="SUPFAM" id="SSF50129">
    <property type="entry name" value="GroES-like"/>
    <property type="match status" value="1"/>
</dbReference>
<dbReference type="SMART" id="SM00829">
    <property type="entry name" value="PKS_ER"/>
    <property type="match status" value="1"/>
</dbReference>
<dbReference type="SUPFAM" id="SSF51735">
    <property type="entry name" value="NAD(P)-binding Rossmann-fold domains"/>
    <property type="match status" value="1"/>
</dbReference>
<dbReference type="InterPro" id="IPR036291">
    <property type="entry name" value="NAD(P)-bd_dom_sf"/>
</dbReference>
<dbReference type="AlphaFoldDB" id="A0A7W9J4Y6"/>
<reference evidence="3 4" key="1">
    <citation type="submission" date="2020-08" db="EMBL/GenBank/DDBJ databases">
        <title>Sequencing the genomes of 1000 actinobacteria strains.</title>
        <authorList>
            <person name="Klenk H.-P."/>
        </authorList>
    </citation>
    <scope>NUCLEOTIDE SEQUENCE [LARGE SCALE GENOMIC DNA]</scope>
    <source>
        <strain evidence="3 4">DSM 28967</strain>
    </source>
</reference>
<feature type="domain" description="Enoyl reductase (ER)" evidence="2">
    <location>
        <begin position="11"/>
        <end position="323"/>
    </location>
</feature>
<dbReference type="Gene3D" id="3.40.50.720">
    <property type="entry name" value="NAD(P)-binding Rossmann-like Domain"/>
    <property type="match status" value="1"/>
</dbReference>
<dbReference type="Pfam" id="PF00107">
    <property type="entry name" value="ADH_zinc_N"/>
    <property type="match status" value="1"/>
</dbReference>
<evidence type="ECO:0000256" key="1">
    <source>
        <dbReference type="ARBA" id="ARBA00022857"/>
    </source>
</evidence>
<dbReference type="Proteomes" id="UP000549971">
    <property type="component" value="Unassembled WGS sequence"/>
</dbReference>
<keyword evidence="1" id="KW-0521">NADP</keyword>
<name>A0A7W9J4Y6_9ACTN</name>
<dbReference type="PANTHER" id="PTHR44154">
    <property type="entry name" value="QUINONE OXIDOREDUCTASE"/>
    <property type="match status" value="1"/>
</dbReference>
<dbReference type="InterPro" id="IPR013154">
    <property type="entry name" value="ADH-like_N"/>
</dbReference>
<dbReference type="FunFam" id="3.40.50.720:FF:000244">
    <property type="entry name" value="quinone oxidoreductase"/>
    <property type="match status" value="1"/>
</dbReference>
<dbReference type="InterPro" id="IPR051603">
    <property type="entry name" value="Zinc-ADH_QOR/CCCR"/>
</dbReference>
<dbReference type="GO" id="GO:0003730">
    <property type="term" value="F:mRNA 3'-UTR binding"/>
    <property type="evidence" value="ECO:0007669"/>
    <property type="project" value="TreeGrafter"/>
</dbReference>
<dbReference type="InterPro" id="IPR011032">
    <property type="entry name" value="GroES-like_sf"/>
</dbReference>
<organism evidence="3 4">
    <name type="scientific">Kribbella italica</name>
    <dbReference type="NCBI Taxonomy" id="1540520"/>
    <lineage>
        <taxon>Bacteria</taxon>
        <taxon>Bacillati</taxon>
        <taxon>Actinomycetota</taxon>
        <taxon>Actinomycetes</taxon>
        <taxon>Propionibacteriales</taxon>
        <taxon>Kribbellaceae</taxon>
        <taxon>Kribbella</taxon>
    </lineage>
</organism>
<dbReference type="InterPro" id="IPR013149">
    <property type="entry name" value="ADH-like_C"/>
</dbReference>
<dbReference type="GO" id="GO:0005829">
    <property type="term" value="C:cytosol"/>
    <property type="evidence" value="ECO:0007669"/>
    <property type="project" value="TreeGrafter"/>
</dbReference>
<dbReference type="InterPro" id="IPR020843">
    <property type="entry name" value="ER"/>
</dbReference>
<evidence type="ECO:0000259" key="2">
    <source>
        <dbReference type="SMART" id="SM00829"/>
    </source>
</evidence>
<sequence length="326" mass="33720">MPRGIVVREFGAPGVLVAEDLPDREPGPGEVLVRVHAAGVNPADTYIRAGGYAFFHPPLPYTPGFDGAGVVEAVGAEVSAVAVGDRVFVAALGVPASGTYAQQLICDVAAVHPLPGHLTFHQGAGFGVPWTTAYRALFQRGELEAGETVLVHGASGGVGHPTVQLAIAAGATVIGTAGTEEGLDQVRSLGAAHILNHRTPGYLDTVPELTGGRGIDLVVEMLADQNLEADALLLAQRGRVVVVGSRGSLTFTPRTLMAREADVRGTALWNLTPAEKHAALSGVSDFLAAHQLIATPATVYPLDEAARAHEELATQPAVGKRILNCS</sequence>
<dbReference type="Gene3D" id="3.90.180.10">
    <property type="entry name" value="Medium-chain alcohol dehydrogenases, catalytic domain"/>
    <property type="match status" value="1"/>
</dbReference>
<keyword evidence="4" id="KW-1185">Reference proteome</keyword>
<dbReference type="EC" id="1.6.5.5" evidence="3"/>
<proteinExistence type="predicted"/>
<dbReference type="CDD" id="cd08253">
    <property type="entry name" value="zeta_crystallin"/>
    <property type="match status" value="1"/>
</dbReference>
<dbReference type="RefSeq" id="WP_202892945.1">
    <property type="nucleotide sequence ID" value="NZ_JACHMY010000001.1"/>
</dbReference>
<gene>
    <name evidence="3" type="ORF">HDA39_002213</name>
</gene>
<evidence type="ECO:0000313" key="4">
    <source>
        <dbReference type="Proteomes" id="UP000549971"/>
    </source>
</evidence>
<comment type="caution">
    <text evidence="3">The sequence shown here is derived from an EMBL/GenBank/DDBJ whole genome shotgun (WGS) entry which is preliminary data.</text>
</comment>
<accession>A0A7W9J4Y6</accession>
<dbReference type="Pfam" id="PF08240">
    <property type="entry name" value="ADH_N"/>
    <property type="match status" value="1"/>
</dbReference>
<keyword evidence="3" id="KW-0560">Oxidoreductase</keyword>
<dbReference type="GO" id="GO:0070402">
    <property type="term" value="F:NADPH binding"/>
    <property type="evidence" value="ECO:0007669"/>
    <property type="project" value="TreeGrafter"/>
</dbReference>
<evidence type="ECO:0000313" key="3">
    <source>
        <dbReference type="EMBL" id="MBB5835479.1"/>
    </source>
</evidence>
<dbReference type="EMBL" id="JACHMY010000001">
    <property type="protein sequence ID" value="MBB5835479.1"/>
    <property type="molecule type" value="Genomic_DNA"/>
</dbReference>